<feature type="transmembrane region" description="Helical" evidence="6">
    <location>
        <begin position="13"/>
        <end position="33"/>
    </location>
</feature>
<feature type="domain" description="Copper resistance protein D" evidence="7">
    <location>
        <begin position="170"/>
        <end position="267"/>
    </location>
</feature>
<evidence type="ECO:0000256" key="6">
    <source>
        <dbReference type="SAM" id="Phobius"/>
    </source>
</evidence>
<keyword evidence="2" id="KW-1003">Cell membrane</keyword>
<dbReference type="GO" id="GO:0006825">
    <property type="term" value="P:copper ion transport"/>
    <property type="evidence" value="ECO:0007669"/>
    <property type="project" value="InterPro"/>
</dbReference>
<keyword evidence="9" id="KW-1185">Reference proteome</keyword>
<evidence type="ECO:0000256" key="5">
    <source>
        <dbReference type="ARBA" id="ARBA00023136"/>
    </source>
</evidence>
<feature type="transmembrane region" description="Helical" evidence="6">
    <location>
        <begin position="207"/>
        <end position="230"/>
    </location>
</feature>
<feature type="transmembrane region" description="Helical" evidence="6">
    <location>
        <begin position="251"/>
        <end position="271"/>
    </location>
</feature>
<dbReference type="PANTHER" id="PTHR34820">
    <property type="entry name" value="INNER MEMBRANE PROTEIN YEBZ"/>
    <property type="match status" value="1"/>
</dbReference>
<evidence type="ECO:0000313" key="9">
    <source>
        <dbReference type="Proteomes" id="UP000025061"/>
    </source>
</evidence>
<evidence type="ECO:0000259" key="7">
    <source>
        <dbReference type="Pfam" id="PF05425"/>
    </source>
</evidence>
<protein>
    <submittedName>
        <fullName evidence="8">Copper resistance protein D</fullName>
    </submittedName>
</protein>
<feature type="transmembrane region" description="Helical" evidence="6">
    <location>
        <begin position="77"/>
        <end position="99"/>
    </location>
</feature>
<feature type="transmembrane region" description="Helical" evidence="6">
    <location>
        <begin position="133"/>
        <end position="155"/>
    </location>
</feature>
<keyword evidence="5 6" id="KW-0472">Membrane</keyword>
<keyword evidence="4 6" id="KW-1133">Transmembrane helix</keyword>
<dbReference type="InterPro" id="IPR032694">
    <property type="entry name" value="CopC/D"/>
</dbReference>
<dbReference type="GO" id="GO:0005886">
    <property type="term" value="C:plasma membrane"/>
    <property type="evidence" value="ECO:0007669"/>
    <property type="project" value="UniProtKB-SubCell"/>
</dbReference>
<evidence type="ECO:0000256" key="4">
    <source>
        <dbReference type="ARBA" id="ARBA00022989"/>
    </source>
</evidence>
<evidence type="ECO:0000256" key="3">
    <source>
        <dbReference type="ARBA" id="ARBA00022692"/>
    </source>
</evidence>
<feature type="transmembrane region" description="Helical" evidence="6">
    <location>
        <begin position="176"/>
        <end position="195"/>
    </location>
</feature>
<dbReference type="Proteomes" id="UP000025061">
    <property type="component" value="Unassembled WGS sequence"/>
</dbReference>
<proteinExistence type="predicted"/>
<dbReference type="RefSeq" id="WP_011646710.1">
    <property type="nucleotide sequence ID" value="NZ_ARYI01000009.1"/>
</dbReference>
<dbReference type="PANTHER" id="PTHR34820:SF4">
    <property type="entry name" value="INNER MEMBRANE PROTEIN YEBZ"/>
    <property type="match status" value="1"/>
</dbReference>
<dbReference type="AlphaFoldDB" id="A0A059FPG0"/>
<comment type="caution">
    <text evidence="8">The sequence shown here is derived from an EMBL/GenBank/DDBJ whole genome shotgun (WGS) entry which is preliminary data.</text>
</comment>
<name>A0A059FPG0_9PROT</name>
<gene>
    <name evidence="8" type="ORF">HHI_11026</name>
</gene>
<accession>A0A059FPG0</accession>
<organism evidence="8 9">
    <name type="scientific">Hyphomonas hirschiana VP5</name>
    <dbReference type="NCBI Taxonomy" id="1280951"/>
    <lineage>
        <taxon>Bacteria</taxon>
        <taxon>Pseudomonadati</taxon>
        <taxon>Pseudomonadota</taxon>
        <taxon>Alphaproteobacteria</taxon>
        <taxon>Hyphomonadales</taxon>
        <taxon>Hyphomonadaceae</taxon>
        <taxon>Hyphomonas</taxon>
    </lineage>
</organism>
<sequence length="276" mass="28547">MPLLDAANLATKILLYGASLAAIGAALHGALGLHTNRRAYTWLAALVAATTLIRLLILNAQMGGSLGAALSLDQFGWTWAGGGRPALALFAGAVLLFAASIAKGRILPMLAAVSISAGFGLTGHTAGLEAPGLAPWVVAVHVLIAGFWLAAPVTLWPAPALTDRDVLARAESFSRVARFIVPLLFVSGVYLFWRINGDLTSALNSGYGRLLATKFLAALLILGLGALNMTRVTHQLATDAVSGRANLRATLRVDAVLFVLILGIIAAATTISGPVE</sequence>
<dbReference type="InterPro" id="IPR008457">
    <property type="entry name" value="Cu-R_CopD_dom"/>
</dbReference>
<evidence type="ECO:0000313" key="8">
    <source>
        <dbReference type="EMBL" id="KCZ92507.1"/>
    </source>
</evidence>
<comment type="subcellular location">
    <subcellularLocation>
        <location evidence="1">Cell membrane</location>
        <topology evidence="1">Multi-pass membrane protein</topology>
    </subcellularLocation>
</comment>
<feature type="transmembrane region" description="Helical" evidence="6">
    <location>
        <begin position="40"/>
        <end position="57"/>
    </location>
</feature>
<dbReference type="PATRIC" id="fig|1280951.3.peg.2221"/>
<dbReference type="EMBL" id="ARYI01000009">
    <property type="protein sequence ID" value="KCZ92507.1"/>
    <property type="molecule type" value="Genomic_DNA"/>
</dbReference>
<feature type="transmembrane region" description="Helical" evidence="6">
    <location>
        <begin position="106"/>
        <end position="127"/>
    </location>
</feature>
<evidence type="ECO:0000256" key="1">
    <source>
        <dbReference type="ARBA" id="ARBA00004651"/>
    </source>
</evidence>
<evidence type="ECO:0000256" key="2">
    <source>
        <dbReference type="ARBA" id="ARBA00022475"/>
    </source>
</evidence>
<reference evidence="8 9" key="1">
    <citation type="submission" date="2013-04" db="EMBL/GenBank/DDBJ databases">
        <title>Hyphomonas hirschiana VP5 Genome Sequencing.</title>
        <authorList>
            <person name="Lai Q."/>
            <person name="Shao Z."/>
        </authorList>
    </citation>
    <scope>NUCLEOTIDE SEQUENCE [LARGE SCALE GENOMIC DNA]</scope>
    <source>
        <strain evidence="8 9">VP5</strain>
    </source>
</reference>
<keyword evidence="3 6" id="KW-0812">Transmembrane</keyword>
<dbReference type="Pfam" id="PF05425">
    <property type="entry name" value="CopD"/>
    <property type="match status" value="1"/>
</dbReference>